<evidence type="ECO:0000313" key="2">
    <source>
        <dbReference type="EMBL" id="KAL3639648.1"/>
    </source>
</evidence>
<name>A0ABD3DBY6_9LAMI</name>
<dbReference type="SUPFAM" id="SSF53098">
    <property type="entry name" value="Ribonuclease H-like"/>
    <property type="match status" value="1"/>
</dbReference>
<dbReference type="CDD" id="cd06222">
    <property type="entry name" value="RNase_H_like"/>
    <property type="match status" value="1"/>
</dbReference>
<sequence>MLFNPYLDRQEFILFNVILFDNIWRYMNSLAHGGCVLSIQELVATISKQTNSHWLAITQSKQAGSSTNHPWKPPPPGWKKINVDAAFTDGSACSGIVLKDIDGSILYTAAANHYCLDALTAETLAILDACHFLMSINAENVIIESDSLNVISFINGCSINSYWTAFPVVDKIKRAWNNWSSWIFKYAPRLSNGAANALAKWAVVNSFVGVITLASIPVSVFCDQGYPLVKDL</sequence>
<dbReference type="InterPro" id="IPR002156">
    <property type="entry name" value="RNaseH_domain"/>
</dbReference>
<dbReference type="InterPro" id="IPR052929">
    <property type="entry name" value="RNase_H-like_EbsB-rel"/>
</dbReference>
<accession>A0ABD3DBY6</accession>
<dbReference type="Pfam" id="PF13456">
    <property type="entry name" value="RVT_3"/>
    <property type="match status" value="1"/>
</dbReference>
<evidence type="ECO:0000259" key="1">
    <source>
        <dbReference type="Pfam" id="PF13456"/>
    </source>
</evidence>
<keyword evidence="3" id="KW-1185">Reference proteome</keyword>
<feature type="domain" description="RNase H type-1" evidence="1">
    <location>
        <begin position="82"/>
        <end position="202"/>
    </location>
</feature>
<reference evidence="3" key="1">
    <citation type="journal article" date="2024" name="IScience">
        <title>Strigolactones Initiate the Formation of Haustorium-like Structures in Castilleja.</title>
        <authorList>
            <person name="Buerger M."/>
            <person name="Peterson D."/>
            <person name="Chory J."/>
        </authorList>
    </citation>
    <scope>NUCLEOTIDE SEQUENCE [LARGE SCALE GENOMIC DNA]</scope>
</reference>
<organism evidence="2 3">
    <name type="scientific">Castilleja foliolosa</name>
    <dbReference type="NCBI Taxonomy" id="1961234"/>
    <lineage>
        <taxon>Eukaryota</taxon>
        <taxon>Viridiplantae</taxon>
        <taxon>Streptophyta</taxon>
        <taxon>Embryophyta</taxon>
        <taxon>Tracheophyta</taxon>
        <taxon>Spermatophyta</taxon>
        <taxon>Magnoliopsida</taxon>
        <taxon>eudicotyledons</taxon>
        <taxon>Gunneridae</taxon>
        <taxon>Pentapetalae</taxon>
        <taxon>asterids</taxon>
        <taxon>lamiids</taxon>
        <taxon>Lamiales</taxon>
        <taxon>Orobanchaceae</taxon>
        <taxon>Pedicularideae</taxon>
        <taxon>Castillejinae</taxon>
        <taxon>Castilleja</taxon>
    </lineage>
</organism>
<dbReference type="InterPro" id="IPR012337">
    <property type="entry name" value="RNaseH-like_sf"/>
</dbReference>
<dbReference type="EMBL" id="JAVIJP010000017">
    <property type="protein sequence ID" value="KAL3639648.1"/>
    <property type="molecule type" value="Genomic_DNA"/>
</dbReference>
<evidence type="ECO:0000313" key="3">
    <source>
        <dbReference type="Proteomes" id="UP001632038"/>
    </source>
</evidence>
<dbReference type="Gene3D" id="3.30.420.10">
    <property type="entry name" value="Ribonuclease H-like superfamily/Ribonuclease H"/>
    <property type="match status" value="1"/>
</dbReference>
<dbReference type="InterPro" id="IPR044730">
    <property type="entry name" value="RNase_H-like_dom_plant"/>
</dbReference>
<protein>
    <recommendedName>
        <fullName evidence="1">RNase H type-1 domain-containing protein</fullName>
    </recommendedName>
</protein>
<dbReference type="PANTHER" id="PTHR47074:SF11">
    <property type="entry name" value="REVERSE TRANSCRIPTASE-LIKE PROTEIN"/>
    <property type="match status" value="1"/>
</dbReference>
<dbReference type="InterPro" id="IPR036397">
    <property type="entry name" value="RNaseH_sf"/>
</dbReference>
<comment type="caution">
    <text evidence="2">The sequence shown here is derived from an EMBL/GenBank/DDBJ whole genome shotgun (WGS) entry which is preliminary data.</text>
</comment>
<dbReference type="AlphaFoldDB" id="A0ABD3DBY6"/>
<dbReference type="PANTHER" id="PTHR47074">
    <property type="entry name" value="BNAC02G40300D PROTEIN"/>
    <property type="match status" value="1"/>
</dbReference>
<gene>
    <name evidence="2" type="ORF">CASFOL_014616</name>
</gene>
<proteinExistence type="predicted"/>
<dbReference type="Proteomes" id="UP001632038">
    <property type="component" value="Unassembled WGS sequence"/>
</dbReference>